<dbReference type="AlphaFoldDB" id="A0AAD4QRZ5"/>
<name>A0AAD4QRZ5_9AGAM</name>
<protein>
    <submittedName>
        <fullName evidence="1">Uncharacterized protein</fullName>
    </submittedName>
</protein>
<organism evidence="1 2">
    <name type="scientific">Multifurca ochricompacta</name>
    <dbReference type="NCBI Taxonomy" id="376703"/>
    <lineage>
        <taxon>Eukaryota</taxon>
        <taxon>Fungi</taxon>
        <taxon>Dikarya</taxon>
        <taxon>Basidiomycota</taxon>
        <taxon>Agaricomycotina</taxon>
        <taxon>Agaricomycetes</taxon>
        <taxon>Russulales</taxon>
        <taxon>Russulaceae</taxon>
        <taxon>Multifurca</taxon>
    </lineage>
</organism>
<reference evidence="1" key="1">
    <citation type="journal article" date="2022" name="New Phytol.">
        <title>Evolutionary transition to the ectomycorrhizal habit in the genomes of a hyperdiverse lineage of mushroom-forming fungi.</title>
        <authorList>
            <person name="Looney B."/>
            <person name="Miyauchi S."/>
            <person name="Morin E."/>
            <person name="Drula E."/>
            <person name="Courty P.E."/>
            <person name="Kohler A."/>
            <person name="Kuo A."/>
            <person name="LaButti K."/>
            <person name="Pangilinan J."/>
            <person name="Lipzen A."/>
            <person name="Riley R."/>
            <person name="Andreopoulos W."/>
            <person name="He G."/>
            <person name="Johnson J."/>
            <person name="Nolan M."/>
            <person name="Tritt A."/>
            <person name="Barry K.W."/>
            <person name="Grigoriev I.V."/>
            <person name="Nagy L.G."/>
            <person name="Hibbett D."/>
            <person name="Henrissat B."/>
            <person name="Matheny P.B."/>
            <person name="Labbe J."/>
            <person name="Martin F.M."/>
        </authorList>
    </citation>
    <scope>NUCLEOTIDE SEQUENCE</scope>
    <source>
        <strain evidence="1">BPL690</strain>
    </source>
</reference>
<sequence>MPSEPVNVMTSLVGRSSKGNKDVNNLLHTLRAEHFRRTLNTQRSPSGRLGPTTLPTSPCLTPSLPYAEIYAGPIPRSWATATTPAKVLEGPRWRETALSLFFARTDDTIPVGTGGRVVPCLADFCLRVVLDYFGAGADALEDLVPYLAPHHKKQLMRICAVRCPLPSTSLRVLLGKDHNQLDGELIIIESTSPPRPELFKAEHKQTAQNPEDLWDAEAGDGPSSQPLKALAIVSTTLLIPTLLALPPSLTRLALVHLSAAVPLHRLPDKCPLLEVLDISYNQWLGEPTWGGEPAIEMIAWGRWAYLKMLGCRDCGFGLEELKKVNEGRWEDVTIVI</sequence>
<gene>
    <name evidence="1" type="ORF">B0F90DRAFT_1690248</name>
</gene>
<accession>A0AAD4QRZ5</accession>
<comment type="caution">
    <text evidence="1">The sequence shown here is derived from an EMBL/GenBank/DDBJ whole genome shotgun (WGS) entry which is preliminary data.</text>
</comment>
<dbReference type="EMBL" id="WTXG01000003">
    <property type="protein sequence ID" value="KAI0306479.1"/>
    <property type="molecule type" value="Genomic_DNA"/>
</dbReference>
<evidence type="ECO:0000313" key="1">
    <source>
        <dbReference type="EMBL" id="KAI0306479.1"/>
    </source>
</evidence>
<dbReference type="Proteomes" id="UP001203297">
    <property type="component" value="Unassembled WGS sequence"/>
</dbReference>
<evidence type="ECO:0000313" key="2">
    <source>
        <dbReference type="Proteomes" id="UP001203297"/>
    </source>
</evidence>
<keyword evidence="2" id="KW-1185">Reference proteome</keyword>
<proteinExistence type="predicted"/>